<feature type="chain" id="PRO_5013580783" evidence="1">
    <location>
        <begin position="25"/>
        <end position="93"/>
    </location>
</feature>
<evidence type="ECO:0000313" key="3">
    <source>
        <dbReference type="Proteomes" id="UP000231581"/>
    </source>
</evidence>
<sequence>MNKKLIFSLSAVALLVLLGQGCQAAPEQTRVGNTPATQPAVMPEAQVDASVNAILNDAETSATVESDASADAEVFQQDSAGLDTYSQSDYEIK</sequence>
<dbReference type="PROSITE" id="PS51257">
    <property type="entry name" value="PROKAR_LIPOPROTEIN"/>
    <property type="match status" value="1"/>
</dbReference>
<reference evidence="2 3" key="1">
    <citation type="submission" date="2017-09" db="EMBL/GenBank/DDBJ databases">
        <title>Depth-based differentiation of microbial function through sediment-hosted aquifers and enrichment of novel symbionts in the deep terrestrial subsurface.</title>
        <authorList>
            <person name="Probst A.J."/>
            <person name="Ladd B."/>
            <person name="Jarett J.K."/>
            <person name="Geller-Mcgrath D.E."/>
            <person name="Sieber C.M."/>
            <person name="Emerson J.B."/>
            <person name="Anantharaman K."/>
            <person name="Thomas B.C."/>
            <person name="Malmstrom R."/>
            <person name="Stieglmeier M."/>
            <person name="Klingl A."/>
            <person name="Woyke T."/>
            <person name="Ryan C.M."/>
            <person name="Banfield J.F."/>
        </authorList>
    </citation>
    <scope>NUCLEOTIDE SEQUENCE [LARGE SCALE GENOMIC DNA]</scope>
    <source>
        <strain evidence="2">CG22_combo_CG10-13_8_21_14_all_47_17</strain>
    </source>
</reference>
<dbReference type="EMBL" id="PCSZ01000070">
    <property type="protein sequence ID" value="PIP60318.1"/>
    <property type="molecule type" value="Genomic_DNA"/>
</dbReference>
<proteinExistence type="predicted"/>
<comment type="caution">
    <text evidence="2">The sequence shown here is derived from an EMBL/GenBank/DDBJ whole genome shotgun (WGS) entry which is preliminary data.</text>
</comment>
<evidence type="ECO:0000313" key="2">
    <source>
        <dbReference type="EMBL" id="PIP60318.1"/>
    </source>
</evidence>
<organism evidence="2 3">
    <name type="scientific">Candidatus Uhrbacteria bacterium CG22_combo_CG10-13_8_21_14_all_47_17</name>
    <dbReference type="NCBI Taxonomy" id="1975041"/>
    <lineage>
        <taxon>Bacteria</taxon>
        <taxon>Candidatus Uhriibacteriota</taxon>
    </lineage>
</organism>
<evidence type="ECO:0000256" key="1">
    <source>
        <dbReference type="SAM" id="SignalP"/>
    </source>
</evidence>
<dbReference type="Proteomes" id="UP000231581">
    <property type="component" value="Unassembled WGS sequence"/>
</dbReference>
<keyword evidence="1" id="KW-0732">Signal</keyword>
<protein>
    <submittedName>
        <fullName evidence="2">Uncharacterized protein</fullName>
    </submittedName>
</protein>
<name>A0A2H0BTK0_9BACT</name>
<dbReference type="AlphaFoldDB" id="A0A2H0BTK0"/>
<gene>
    <name evidence="2" type="ORF">COX00_03820</name>
</gene>
<accession>A0A2H0BTK0</accession>
<feature type="signal peptide" evidence="1">
    <location>
        <begin position="1"/>
        <end position="24"/>
    </location>
</feature>